<sequence>MVNLRNQPLFVLLIGISALLMYVPMLYAIRINAWLPARTFFYHGTFFLILTLLMAIGFSSRKLGQKSASRILDLIFGFLIVPVFLAMPLDFLVPHISYFDAYFEMLSSLTTTGASLFDDPHSIPDVLHLYRATISWMGGFLMLVVALGLFQPINLGGFEVYARNDTGLIVQHRIKRADIRARMQRYSISIFPLYFGLTMVMSVLLIVNGDRPLVAVIHAMSTFSTSGISNIGGLTQAHSGLMGEVIIFAFLLFAVSRFMFQQDKDGRGYRLLKSDKEINLMLICVTVIPLLLFARHWSAAYDIDAVDNAPAALSSLWGGAFMVMSFLTTTGFESHFWDEARAWSGLGTTGIILMGLAVMGGGIATTAGGVKLLRIYALYKHGLREMEKLSFPSSVAGSGQKARNIRREGAYAAWVFFMLFLVSIAGLMLLFSLMGIRFEDSLLLSVAGLSTTGPLLNIAGDNSLSYALLDPSAKAVFCVAMILGRLEPLAIIAVLNPNFWRK</sequence>
<comment type="caution">
    <text evidence="10">The sequence shown here is derived from an EMBL/GenBank/DDBJ whole genome shotgun (WGS) entry which is preliminary data.</text>
</comment>
<comment type="similarity">
    <text evidence="2">Belongs to the TrkH potassium transport family.</text>
</comment>
<keyword evidence="8 9" id="KW-0472">Membrane</keyword>
<feature type="transmembrane region" description="Helical" evidence="9">
    <location>
        <begin position="186"/>
        <end position="207"/>
    </location>
</feature>
<evidence type="ECO:0000256" key="3">
    <source>
        <dbReference type="ARBA" id="ARBA00022448"/>
    </source>
</evidence>
<evidence type="ECO:0000256" key="5">
    <source>
        <dbReference type="ARBA" id="ARBA00022692"/>
    </source>
</evidence>
<feature type="transmembrane region" description="Helical" evidence="9">
    <location>
        <begin position="213"/>
        <end position="234"/>
    </location>
</feature>
<evidence type="ECO:0000313" key="11">
    <source>
        <dbReference type="Proteomes" id="UP001156694"/>
    </source>
</evidence>
<feature type="transmembrane region" description="Helical" evidence="9">
    <location>
        <begin position="411"/>
        <end position="436"/>
    </location>
</feature>
<feature type="transmembrane region" description="Helical" evidence="9">
    <location>
        <begin position="280"/>
        <end position="297"/>
    </location>
</feature>
<evidence type="ECO:0000256" key="8">
    <source>
        <dbReference type="ARBA" id="ARBA00023136"/>
    </source>
</evidence>
<feature type="transmembrane region" description="Helical" evidence="9">
    <location>
        <begin position="9"/>
        <end position="29"/>
    </location>
</feature>
<dbReference type="InterPro" id="IPR003445">
    <property type="entry name" value="Cat_transpt"/>
</dbReference>
<evidence type="ECO:0000313" key="10">
    <source>
        <dbReference type="EMBL" id="GLQ34318.1"/>
    </source>
</evidence>
<evidence type="ECO:0000256" key="9">
    <source>
        <dbReference type="SAM" id="Phobius"/>
    </source>
</evidence>
<feature type="transmembrane region" description="Helical" evidence="9">
    <location>
        <begin position="41"/>
        <end position="59"/>
    </location>
</feature>
<gene>
    <name evidence="10" type="primary">trkH1</name>
    <name evidence="10" type="ORF">GCM10007939_06010</name>
</gene>
<keyword evidence="11" id="KW-1185">Reference proteome</keyword>
<dbReference type="Proteomes" id="UP001156694">
    <property type="component" value="Unassembled WGS sequence"/>
</dbReference>
<feature type="transmembrane region" description="Helical" evidence="9">
    <location>
        <begin position="241"/>
        <end position="260"/>
    </location>
</feature>
<evidence type="ECO:0000256" key="4">
    <source>
        <dbReference type="ARBA" id="ARBA00022475"/>
    </source>
</evidence>
<evidence type="ECO:0000256" key="6">
    <source>
        <dbReference type="ARBA" id="ARBA00022989"/>
    </source>
</evidence>
<feature type="transmembrane region" description="Helical" evidence="9">
    <location>
        <begin position="71"/>
        <end position="89"/>
    </location>
</feature>
<reference evidence="11" key="1">
    <citation type="journal article" date="2019" name="Int. J. Syst. Evol. Microbiol.">
        <title>The Global Catalogue of Microorganisms (GCM) 10K type strain sequencing project: providing services to taxonomists for standard genome sequencing and annotation.</title>
        <authorList>
            <consortium name="The Broad Institute Genomics Platform"/>
            <consortium name="The Broad Institute Genome Sequencing Center for Infectious Disease"/>
            <person name="Wu L."/>
            <person name="Ma J."/>
        </authorList>
    </citation>
    <scope>NUCLEOTIDE SEQUENCE [LARGE SCALE GENOMIC DNA]</scope>
    <source>
        <strain evidence="11">NBRC 110140</strain>
    </source>
</reference>
<comment type="subcellular location">
    <subcellularLocation>
        <location evidence="1">Cell membrane</location>
        <topology evidence="1">Multi-pass membrane protein</topology>
    </subcellularLocation>
</comment>
<feature type="transmembrane region" description="Helical" evidence="9">
    <location>
        <begin position="129"/>
        <end position="150"/>
    </location>
</feature>
<keyword evidence="4" id="KW-1003">Cell membrane</keyword>
<feature type="transmembrane region" description="Helical" evidence="9">
    <location>
        <begin position="309"/>
        <end position="332"/>
    </location>
</feature>
<dbReference type="PANTHER" id="PTHR32024">
    <property type="entry name" value="TRK SYSTEM POTASSIUM UPTAKE PROTEIN TRKG-RELATED"/>
    <property type="match status" value="1"/>
</dbReference>
<proteinExistence type="inferred from homology"/>
<name>A0ABQ5VT76_9RHOB</name>
<keyword evidence="6 9" id="KW-1133">Transmembrane helix</keyword>
<accession>A0ABQ5VT76</accession>
<organism evidence="10 11">
    <name type="scientific">Amylibacter marinus</name>
    <dbReference type="NCBI Taxonomy" id="1475483"/>
    <lineage>
        <taxon>Bacteria</taxon>
        <taxon>Pseudomonadati</taxon>
        <taxon>Pseudomonadota</taxon>
        <taxon>Alphaproteobacteria</taxon>
        <taxon>Rhodobacterales</taxon>
        <taxon>Paracoccaceae</taxon>
        <taxon>Amylibacter</taxon>
    </lineage>
</organism>
<keyword evidence="3" id="KW-0813">Transport</keyword>
<dbReference type="EMBL" id="BSNN01000002">
    <property type="protein sequence ID" value="GLQ34318.1"/>
    <property type="molecule type" value="Genomic_DNA"/>
</dbReference>
<evidence type="ECO:0000256" key="2">
    <source>
        <dbReference type="ARBA" id="ARBA00009137"/>
    </source>
</evidence>
<evidence type="ECO:0000256" key="7">
    <source>
        <dbReference type="ARBA" id="ARBA00023065"/>
    </source>
</evidence>
<feature type="transmembrane region" description="Helical" evidence="9">
    <location>
        <begin position="352"/>
        <end position="379"/>
    </location>
</feature>
<keyword evidence="5 9" id="KW-0812">Transmembrane</keyword>
<dbReference type="PANTHER" id="PTHR32024:SF2">
    <property type="entry name" value="TRK SYSTEM POTASSIUM UPTAKE PROTEIN TRKG-RELATED"/>
    <property type="match status" value="1"/>
</dbReference>
<protein>
    <submittedName>
        <fullName evidence="10">Potassium transporter TrkH</fullName>
    </submittedName>
</protein>
<dbReference type="Pfam" id="PF02386">
    <property type="entry name" value="TrkH"/>
    <property type="match status" value="2"/>
</dbReference>
<evidence type="ECO:0000256" key="1">
    <source>
        <dbReference type="ARBA" id="ARBA00004651"/>
    </source>
</evidence>
<keyword evidence="7" id="KW-0406">Ion transport</keyword>